<evidence type="ECO:0000259" key="1">
    <source>
        <dbReference type="Pfam" id="PF00462"/>
    </source>
</evidence>
<keyword evidence="3" id="KW-1185">Reference proteome</keyword>
<dbReference type="CDD" id="cd02066">
    <property type="entry name" value="GRX_family"/>
    <property type="match status" value="1"/>
</dbReference>
<dbReference type="STRING" id="935791.I3EGB9"/>
<dbReference type="Pfam" id="PF00462">
    <property type="entry name" value="Glutaredoxin"/>
    <property type="match status" value="1"/>
</dbReference>
<accession>I3EGB9</accession>
<dbReference type="HOGENOM" id="CLU_026126_7_2_1"/>
<dbReference type="InParanoid" id="I3EGB9"/>
<dbReference type="SUPFAM" id="SSF52833">
    <property type="entry name" value="Thioredoxin-like"/>
    <property type="match status" value="1"/>
</dbReference>
<evidence type="ECO:0000313" key="3">
    <source>
        <dbReference type="Proteomes" id="UP000002872"/>
    </source>
</evidence>
<dbReference type="AlphaFoldDB" id="I3EGB9"/>
<dbReference type="Gene3D" id="3.40.30.10">
    <property type="entry name" value="Glutaredoxin"/>
    <property type="match status" value="1"/>
</dbReference>
<dbReference type="InterPro" id="IPR014025">
    <property type="entry name" value="Glutaredoxin_subgr"/>
</dbReference>
<gene>
    <name evidence="2" type="ORF">NEQG_01710</name>
</gene>
<proteinExistence type="predicted"/>
<dbReference type="Proteomes" id="UP000002872">
    <property type="component" value="Unassembled WGS sequence"/>
</dbReference>
<dbReference type="PROSITE" id="PS51354">
    <property type="entry name" value="GLUTAREDOXIN_2"/>
    <property type="match status" value="1"/>
</dbReference>
<dbReference type="InterPro" id="IPR002109">
    <property type="entry name" value="Glutaredoxin"/>
</dbReference>
<dbReference type="OrthoDB" id="418495at2759"/>
<reference evidence="2" key="1">
    <citation type="submission" date="2011-01" db="EMBL/GenBank/DDBJ databases">
        <title>The Genome Sequence of Nematocida parisii strain ERTm3.</title>
        <authorList>
            <consortium name="The Broad Institute Genome Sequencing Platform"/>
            <consortium name="The Broad Institute Genome Sequencing Center for Infectious Disease"/>
            <person name="Cuomo C."/>
            <person name="Troemel E."/>
            <person name="Young S.K."/>
            <person name="Zeng Q."/>
            <person name="Gargeya S."/>
            <person name="Fitzgerald M."/>
            <person name="Haas B."/>
            <person name="Abouelleil A."/>
            <person name="Alvarado L."/>
            <person name="Arachchi H.M."/>
            <person name="Berlin A."/>
            <person name="Chapman S.B."/>
            <person name="Gearin G."/>
            <person name="Goldberg J."/>
            <person name="Griggs A."/>
            <person name="Gujja S."/>
            <person name="Hansen M."/>
            <person name="Heiman D."/>
            <person name="Howarth C."/>
            <person name="Larimer J."/>
            <person name="Lui A."/>
            <person name="MacDonald P.J.P."/>
            <person name="McCowen C."/>
            <person name="Montmayeur A."/>
            <person name="Murphy C."/>
            <person name="Neiman D."/>
            <person name="Pearson M."/>
            <person name="Priest M."/>
            <person name="Roberts A."/>
            <person name="Saif S."/>
            <person name="Shea T."/>
            <person name="Sisk P."/>
            <person name="Stolte C."/>
            <person name="Sykes S."/>
            <person name="Wortman J."/>
            <person name="Nusbaum C."/>
            <person name="Birren B."/>
        </authorList>
    </citation>
    <scope>NUCLEOTIDE SEQUENCE</scope>
    <source>
        <strain evidence="2">ERTm3</strain>
    </source>
</reference>
<name>I3EGB9_NEMP3</name>
<feature type="domain" description="Glutaredoxin" evidence="1">
    <location>
        <begin position="25"/>
        <end position="86"/>
    </location>
</feature>
<feature type="non-terminal residue" evidence="2">
    <location>
        <position position="1"/>
    </location>
</feature>
<dbReference type="InterPro" id="IPR036249">
    <property type="entry name" value="Thioredoxin-like_sf"/>
</dbReference>
<dbReference type="OMA" id="TINERHH"/>
<dbReference type="VEuPathDB" id="MicrosporidiaDB:NEQG_01710"/>
<dbReference type="EMBL" id="GL870879">
    <property type="protein sequence ID" value="EIJ88266.1"/>
    <property type="molecule type" value="Genomic_DNA"/>
</dbReference>
<sequence length="122" mass="13803">MAEVSGDVKEHFKSLILGTPIFAAIKTSCPFCVEFLNTINRLNYSNLLQTISEVNHAPLLEKLKEITYSNYGHKTFPMIFINGRFIGGNDSFNNVLSKIKSIMNMKQLDRSLVLTPDGRYTQ</sequence>
<evidence type="ECO:0000313" key="2">
    <source>
        <dbReference type="EMBL" id="EIJ88266.1"/>
    </source>
</evidence>
<protein>
    <recommendedName>
        <fullName evidence="1">Glutaredoxin domain-containing protein</fullName>
    </recommendedName>
</protein>
<dbReference type="PRINTS" id="PR00160">
    <property type="entry name" value="GLUTAREDOXIN"/>
</dbReference>
<organism evidence="2 3">
    <name type="scientific">Nematocida parisii (strain ERTm3)</name>
    <name type="common">Nematode killer fungus</name>
    <dbReference type="NCBI Taxonomy" id="935791"/>
    <lineage>
        <taxon>Eukaryota</taxon>
        <taxon>Fungi</taxon>
        <taxon>Fungi incertae sedis</taxon>
        <taxon>Microsporidia</taxon>
        <taxon>Nematocida</taxon>
    </lineage>
</organism>
<dbReference type="GO" id="GO:0016491">
    <property type="term" value="F:oxidoreductase activity"/>
    <property type="evidence" value="ECO:0007669"/>
    <property type="project" value="UniProtKB-ARBA"/>
</dbReference>